<accession>A0A3N2Q5L8</accession>
<evidence type="ECO:0000256" key="1">
    <source>
        <dbReference type="SAM" id="MobiDB-lite"/>
    </source>
</evidence>
<feature type="domain" description="AAR2 N-terminal" evidence="2">
    <location>
        <begin position="34"/>
        <end position="172"/>
    </location>
</feature>
<dbReference type="GO" id="GO:0000244">
    <property type="term" value="P:spliceosomal tri-snRNP complex assembly"/>
    <property type="evidence" value="ECO:0007669"/>
    <property type="project" value="TreeGrafter"/>
</dbReference>
<dbReference type="AlphaFoldDB" id="A0A3N2Q5L8"/>
<dbReference type="GeneID" id="39584044"/>
<feature type="region of interest" description="Disordered" evidence="1">
    <location>
        <begin position="1"/>
        <end position="24"/>
    </location>
</feature>
<dbReference type="InterPro" id="IPR007946">
    <property type="entry name" value="AAR2"/>
</dbReference>
<keyword evidence="4" id="KW-1185">Reference proteome</keyword>
<dbReference type="Pfam" id="PF20981">
    <property type="entry name" value="AAR2_1st"/>
    <property type="match status" value="1"/>
</dbReference>
<evidence type="ECO:0000313" key="3">
    <source>
        <dbReference type="EMBL" id="ROT42073.1"/>
    </source>
</evidence>
<dbReference type="RefSeq" id="XP_028469879.1">
    <property type="nucleotide sequence ID" value="XM_028615567.1"/>
</dbReference>
<dbReference type="Proteomes" id="UP000272025">
    <property type="component" value="Unassembled WGS sequence"/>
</dbReference>
<dbReference type="CDD" id="cd13777">
    <property type="entry name" value="Aar2_N"/>
    <property type="match status" value="1"/>
</dbReference>
<proteinExistence type="predicted"/>
<evidence type="ECO:0000313" key="4">
    <source>
        <dbReference type="Proteomes" id="UP000272025"/>
    </source>
</evidence>
<dbReference type="PANTHER" id="PTHR12689">
    <property type="entry name" value="A1 CISTRON SPLICING FACTOR AAR2-RELATED"/>
    <property type="match status" value="1"/>
</dbReference>
<name>A0A3N2Q5L8_SODAK</name>
<dbReference type="OrthoDB" id="201752at2759"/>
<evidence type="ECO:0000259" key="2">
    <source>
        <dbReference type="Pfam" id="PF20981"/>
    </source>
</evidence>
<sequence>MPENINDLQCRSSPVSPEEPQPTKIHEDDALAQDILLITDLPEGYTVGCDTMTHVGFGDQCFGIRGIPPGFHFVWATPRIRGYPRCGCWVISSGKKQNIHVLQWNQYTQTLGRHVSRYERRLYRESIREHKISLFHYHCPTPASDYSGATEPATIWSRITSCISEPLLHRVVSRRDRDWRVHSDHPVRDISEPRGGAGQRRMSRTMCGGDLSFALARLARETHIEQEKTADKTGNVEMEPNDSTVHLVSFLSDQANGGAAGDSDLAGEFQFLFIAGALANNDDCLEL</sequence>
<dbReference type="PANTHER" id="PTHR12689:SF4">
    <property type="entry name" value="PROTEIN AAR2 HOMOLOG"/>
    <property type="match status" value="1"/>
</dbReference>
<protein>
    <recommendedName>
        <fullName evidence="2">AAR2 N-terminal domain-containing protein</fullName>
    </recommendedName>
</protein>
<dbReference type="EMBL" id="ML119051">
    <property type="protein sequence ID" value="ROT42073.1"/>
    <property type="molecule type" value="Genomic_DNA"/>
</dbReference>
<dbReference type="InterPro" id="IPR038516">
    <property type="entry name" value="AAR2_N_sf"/>
</dbReference>
<dbReference type="STRING" id="1314773.A0A3N2Q5L8"/>
<dbReference type="Gene3D" id="2.60.34.20">
    <property type="match status" value="1"/>
</dbReference>
<gene>
    <name evidence="3" type="ORF">SODALDRAFT_6612</name>
</gene>
<organism evidence="3 4">
    <name type="scientific">Sodiomyces alkalinus (strain CBS 110278 / VKM F-3762 / F11)</name>
    <name type="common">Alkaliphilic filamentous fungus</name>
    <dbReference type="NCBI Taxonomy" id="1314773"/>
    <lineage>
        <taxon>Eukaryota</taxon>
        <taxon>Fungi</taxon>
        <taxon>Dikarya</taxon>
        <taxon>Ascomycota</taxon>
        <taxon>Pezizomycotina</taxon>
        <taxon>Sordariomycetes</taxon>
        <taxon>Hypocreomycetidae</taxon>
        <taxon>Glomerellales</taxon>
        <taxon>Plectosphaerellaceae</taxon>
        <taxon>Sodiomyces</taxon>
    </lineage>
</organism>
<feature type="compositionally biased region" description="Polar residues" evidence="1">
    <location>
        <begin position="1"/>
        <end position="15"/>
    </location>
</feature>
<dbReference type="InterPro" id="IPR033647">
    <property type="entry name" value="Aar2_N"/>
</dbReference>
<reference evidence="3 4" key="1">
    <citation type="journal article" date="2018" name="Mol. Ecol.">
        <title>The obligate alkalophilic soda-lake fungus Sodiomyces alkalinus has shifted to a protein diet.</title>
        <authorList>
            <person name="Grum-Grzhimaylo A.A."/>
            <person name="Falkoski D.L."/>
            <person name="van den Heuvel J."/>
            <person name="Valero-Jimenez C.A."/>
            <person name="Min B."/>
            <person name="Choi I.G."/>
            <person name="Lipzen A."/>
            <person name="Daum C.G."/>
            <person name="Aanen D.K."/>
            <person name="Tsang A."/>
            <person name="Henrissat B."/>
            <person name="Bilanenko E.N."/>
            <person name="de Vries R.P."/>
            <person name="van Kan J.A.L."/>
            <person name="Grigoriev I.V."/>
            <person name="Debets A.J.M."/>
        </authorList>
    </citation>
    <scope>NUCLEOTIDE SEQUENCE [LARGE SCALE GENOMIC DNA]</scope>
    <source>
        <strain evidence="3 4">F11</strain>
    </source>
</reference>